<evidence type="ECO:0000313" key="2">
    <source>
        <dbReference type="Proteomes" id="UP000785679"/>
    </source>
</evidence>
<sequence length="71" mass="8331">MLCRIKNETISFVSFFCKTSTSGWKQGTKFKNAIFRQNHQKIIFSISRRPRDLILSMKHADINAYQVCQCD</sequence>
<reference evidence="1" key="1">
    <citation type="submission" date="2019-06" db="EMBL/GenBank/DDBJ databases">
        <authorList>
            <person name="Zheng W."/>
        </authorList>
    </citation>
    <scope>NUCLEOTIDE SEQUENCE</scope>
    <source>
        <strain evidence="1">QDHG01</strain>
    </source>
</reference>
<keyword evidence="2" id="KW-1185">Reference proteome</keyword>
<dbReference type="EMBL" id="RRYP01033299">
    <property type="protein sequence ID" value="TNV70742.1"/>
    <property type="molecule type" value="Genomic_DNA"/>
</dbReference>
<dbReference type="Proteomes" id="UP000785679">
    <property type="component" value="Unassembled WGS sequence"/>
</dbReference>
<accession>A0A8J8STU3</accession>
<comment type="caution">
    <text evidence="1">The sequence shown here is derived from an EMBL/GenBank/DDBJ whole genome shotgun (WGS) entry which is preliminary data.</text>
</comment>
<gene>
    <name evidence="1" type="ORF">FGO68_gene15018</name>
</gene>
<name>A0A8J8STU3_HALGN</name>
<evidence type="ECO:0000313" key="1">
    <source>
        <dbReference type="EMBL" id="TNV70742.1"/>
    </source>
</evidence>
<dbReference type="AlphaFoldDB" id="A0A8J8STU3"/>
<proteinExistence type="predicted"/>
<protein>
    <submittedName>
        <fullName evidence="1">Uncharacterized protein</fullName>
    </submittedName>
</protein>
<organism evidence="1 2">
    <name type="scientific">Halteria grandinella</name>
    <dbReference type="NCBI Taxonomy" id="5974"/>
    <lineage>
        <taxon>Eukaryota</taxon>
        <taxon>Sar</taxon>
        <taxon>Alveolata</taxon>
        <taxon>Ciliophora</taxon>
        <taxon>Intramacronucleata</taxon>
        <taxon>Spirotrichea</taxon>
        <taxon>Stichotrichia</taxon>
        <taxon>Sporadotrichida</taxon>
        <taxon>Halteriidae</taxon>
        <taxon>Halteria</taxon>
    </lineage>
</organism>